<dbReference type="Pfam" id="PF04542">
    <property type="entry name" value="Sigma70_r2"/>
    <property type="match status" value="1"/>
</dbReference>
<comment type="similarity">
    <text evidence="1">Belongs to the sigma-70 factor family. ECF subfamily.</text>
</comment>
<dbReference type="InterPro" id="IPR014284">
    <property type="entry name" value="RNA_pol_sigma-70_dom"/>
</dbReference>
<evidence type="ECO:0000313" key="7">
    <source>
        <dbReference type="EMBL" id="ANO52106.1"/>
    </source>
</evidence>
<accession>A0A193LHY9</accession>
<evidence type="ECO:0000256" key="1">
    <source>
        <dbReference type="ARBA" id="ARBA00010641"/>
    </source>
</evidence>
<evidence type="ECO:0000256" key="3">
    <source>
        <dbReference type="ARBA" id="ARBA00023082"/>
    </source>
</evidence>
<reference evidence="7 8" key="1">
    <citation type="submission" date="2016-06" db="EMBL/GenBank/DDBJ databases">
        <title>Complete genome sequence of a deep-branching marine Gamma Proteobacterium Woeseia oceani type strain XK5.</title>
        <authorList>
            <person name="Mu D."/>
            <person name="Du Z."/>
        </authorList>
    </citation>
    <scope>NUCLEOTIDE SEQUENCE [LARGE SCALE GENOMIC DNA]</scope>
    <source>
        <strain evidence="7 8">XK5</strain>
    </source>
</reference>
<dbReference type="InterPro" id="IPR013324">
    <property type="entry name" value="RNA_pol_sigma_r3/r4-like"/>
</dbReference>
<dbReference type="PANTHER" id="PTHR43133">
    <property type="entry name" value="RNA POLYMERASE ECF-TYPE SIGMA FACTO"/>
    <property type="match status" value="1"/>
</dbReference>
<dbReference type="InterPro" id="IPR036388">
    <property type="entry name" value="WH-like_DNA-bd_sf"/>
</dbReference>
<proteinExistence type="inferred from homology"/>
<dbReference type="Gene3D" id="1.10.1740.10">
    <property type="match status" value="1"/>
</dbReference>
<dbReference type="Pfam" id="PF08281">
    <property type="entry name" value="Sigma70_r4_2"/>
    <property type="match status" value="1"/>
</dbReference>
<feature type="domain" description="RNA polymerase sigma-70 region 2" evidence="5">
    <location>
        <begin position="20"/>
        <end position="79"/>
    </location>
</feature>
<dbReference type="Proteomes" id="UP000092695">
    <property type="component" value="Chromosome"/>
</dbReference>
<feature type="domain" description="RNA polymerase sigma factor 70 region 4 type 2" evidence="6">
    <location>
        <begin position="109"/>
        <end position="161"/>
    </location>
</feature>
<keyword evidence="2" id="KW-0805">Transcription regulation</keyword>
<keyword evidence="4" id="KW-0804">Transcription</keyword>
<dbReference type="EMBL" id="CP016268">
    <property type="protein sequence ID" value="ANO52106.1"/>
    <property type="molecule type" value="Genomic_DNA"/>
</dbReference>
<dbReference type="KEGG" id="woc:BA177_13670"/>
<dbReference type="SUPFAM" id="SSF88946">
    <property type="entry name" value="Sigma2 domain of RNA polymerase sigma factors"/>
    <property type="match status" value="1"/>
</dbReference>
<dbReference type="AlphaFoldDB" id="A0A193LHY9"/>
<dbReference type="STRING" id="1548547.BA177_13670"/>
<dbReference type="Gene3D" id="1.10.10.10">
    <property type="entry name" value="Winged helix-like DNA-binding domain superfamily/Winged helix DNA-binding domain"/>
    <property type="match status" value="1"/>
</dbReference>
<name>A0A193LHY9_9GAMM</name>
<organism evidence="7 8">
    <name type="scientific">Woeseia oceani</name>
    <dbReference type="NCBI Taxonomy" id="1548547"/>
    <lineage>
        <taxon>Bacteria</taxon>
        <taxon>Pseudomonadati</taxon>
        <taxon>Pseudomonadota</taxon>
        <taxon>Gammaproteobacteria</taxon>
        <taxon>Woeseiales</taxon>
        <taxon>Woeseiaceae</taxon>
        <taxon>Woeseia</taxon>
    </lineage>
</organism>
<dbReference type="GO" id="GO:0016987">
    <property type="term" value="F:sigma factor activity"/>
    <property type="evidence" value="ECO:0007669"/>
    <property type="project" value="UniProtKB-KW"/>
</dbReference>
<dbReference type="GO" id="GO:0003677">
    <property type="term" value="F:DNA binding"/>
    <property type="evidence" value="ECO:0007669"/>
    <property type="project" value="InterPro"/>
</dbReference>
<evidence type="ECO:0000259" key="6">
    <source>
        <dbReference type="Pfam" id="PF08281"/>
    </source>
</evidence>
<sequence length="167" mass="18588">MNKQQGHSSGDRQRELLAILPNLRRFALSLAGSLADADDLLQSTVERVLQRGLPDEAELLPWTMRVCRNLWIDEVRSRKVRRVASSDPSLADEQVVEGEAEQIGKLSLREVQAVMTGMPDEQRAVLLLVAVEGYSYKQAAAELDIPIGTIMSRLARARAALADRIER</sequence>
<dbReference type="InterPro" id="IPR013325">
    <property type="entry name" value="RNA_pol_sigma_r2"/>
</dbReference>
<dbReference type="NCBIfam" id="TIGR02937">
    <property type="entry name" value="sigma70-ECF"/>
    <property type="match status" value="1"/>
</dbReference>
<dbReference type="OrthoDB" id="9797134at2"/>
<protein>
    <submittedName>
        <fullName evidence="7">RNA polymerase subunit sigma-70</fullName>
    </submittedName>
</protein>
<evidence type="ECO:0000256" key="4">
    <source>
        <dbReference type="ARBA" id="ARBA00023163"/>
    </source>
</evidence>
<dbReference type="GO" id="GO:0006352">
    <property type="term" value="P:DNA-templated transcription initiation"/>
    <property type="evidence" value="ECO:0007669"/>
    <property type="project" value="InterPro"/>
</dbReference>
<dbReference type="InterPro" id="IPR013249">
    <property type="entry name" value="RNA_pol_sigma70_r4_t2"/>
</dbReference>
<gene>
    <name evidence="7" type="ORF">BA177_13670</name>
</gene>
<dbReference type="SUPFAM" id="SSF88659">
    <property type="entry name" value="Sigma3 and sigma4 domains of RNA polymerase sigma factors"/>
    <property type="match status" value="1"/>
</dbReference>
<dbReference type="PANTHER" id="PTHR43133:SF25">
    <property type="entry name" value="RNA POLYMERASE SIGMA FACTOR RFAY-RELATED"/>
    <property type="match status" value="1"/>
</dbReference>
<keyword evidence="3" id="KW-0731">Sigma factor</keyword>
<dbReference type="InterPro" id="IPR007627">
    <property type="entry name" value="RNA_pol_sigma70_r2"/>
</dbReference>
<evidence type="ECO:0000313" key="8">
    <source>
        <dbReference type="Proteomes" id="UP000092695"/>
    </source>
</evidence>
<dbReference type="RefSeq" id="WP_068617110.1">
    <property type="nucleotide sequence ID" value="NZ_CP016268.1"/>
</dbReference>
<keyword evidence="8" id="KW-1185">Reference proteome</keyword>
<dbReference type="InterPro" id="IPR039425">
    <property type="entry name" value="RNA_pol_sigma-70-like"/>
</dbReference>
<evidence type="ECO:0000259" key="5">
    <source>
        <dbReference type="Pfam" id="PF04542"/>
    </source>
</evidence>
<evidence type="ECO:0000256" key="2">
    <source>
        <dbReference type="ARBA" id="ARBA00023015"/>
    </source>
</evidence>